<protein>
    <submittedName>
        <fullName evidence="2">Transposase</fullName>
    </submittedName>
</protein>
<accession>A0A935W4F2</accession>
<dbReference type="Pfam" id="PF01609">
    <property type="entry name" value="DDE_Tnp_1"/>
    <property type="match status" value="1"/>
</dbReference>
<dbReference type="GO" id="GO:0006313">
    <property type="term" value="P:DNA transposition"/>
    <property type="evidence" value="ECO:0007669"/>
    <property type="project" value="InterPro"/>
</dbReference>
<feature type="domain" description="Transposase IS4-like" evidence="1">
    <location>
        <begin position="111"/>
        <end position="363"/>
    </location>
</feature>
<dbReference type="Proteomes" id="UP000706151">
    <property type="component" value="Unassembled WGS sequence"/>
</dbReference>
<gene>
    <name evidence="2" type="ORF">IPK02_16025</name>
</gene>
<proteinExistence type="predicted"/>
<comment type="caution">
    <text evidence="2">The sequence shown here is derived from an EMBL/GenBank/DDBJ whole genome shotgun (WGS) entry which is preliminary data.</text>
</comment>
<evidence type="ECO:0000313" key="2">
    <source>
        <dbReference type="EMBL" id="MBK7955331.1"/>
    </source>
</evidence>
<reference evidence="2 3" key="1">
    <citation type="submission" date="2020-10" db="EMBL/GenBank/DDBJ databases">
        <title>Connecting structure to function with the recovery of over 1000 high-quality activated sludge metagenome-assembled genomes encoding full-length rRNA genes using long-read sequencing.</title>
        <authorList>
            <person name="Singleton C.M."/>
            <person name="Petriglieri F."/>
            <person name="Kristensen J.M."/>
            <person name="Kirkegaard R.H."/>
            <person name="Michaelsen T.Y."/>
            <person name="Andersen M.H."/>
            <person name="Karst S.M."/>
            <person name="Dueholm M.S."/>
            <person name="Nielsen P.H."/>
            <person name="Albertsen M."/>
        </authorList>
    </citation>
    <scope>NUCLEOTIDE SEQUENCE [LARGE SCALE GENOMIC DNA]</scope>
    <source>
        <strain evidence="2">Fred_18-Q3-R57-64_BAT3C.720</strain>
    </source>
</reference>
<name>A0A935W4F2_9PROT</name>
<dbReference type="AlphaFoldDB" id="A0A935W4F2"/>
<dbReference type="EMBL" id="JADJOT010000010">
    <property type="protein sequence ID" value="MBK7955331.1"/>
    <property type="molecule type" value="Genomic_DNA"/>
</dbReference>
<dbReference type="InterPro" id="IPR002559">
    <property type="entry name" value="Transposase_11"/>
</dbReference>
<organism evidence="2 3">
    <name type="scientific">Candidatus Accumulibacter affinis</name>
    <dbReference type="NCBI Taxonomy" id="2954384"/>
    <lineage>
        <taxon>Bacteria</taxon>
        <taxon>Pseudomonadati</taxon>
        <taxon>Pseudomonadota</taxon>
        <taxon>Betaproteobacteria</taxon>
        <taxon>Candidatus Accumulibacter</taxon>
    </lineage>
</organism>
<evidence type="ECO:0000259" key="1">
    <source>
        <dbReference type="Pfam" id="PF01609"/>
    </source>
</evidence>
<sequence length="472" mass="52802">MPPTVRDVLGTWMLSILDGQWRYAHVASLRGDGVAPDILGMTSLVGDESLRRGLKLIAPAPKATDTEEQQAQQEAQLKRAEAWMERSLLESVKPAMTHGWILDCDTTIKVLYGHQSGAEIGYNPTKPGRPSHTVHTYWVANLRLVLLAQVQSGKSNSAAHGLPGLTKLILGFALKERPRLVRGDCAYGTDRVMCELEEIDQPHLFKLKQSANVKRLVLRHWPRDGWCNVGQGWEAHEDQLRLEGWSKTRRVVVMRRQVTKDALAETPKRKRARRNATHQGKKPQQACLDLIDTNDPVKAWEYAVLVTNTPYPLEAIGQLYRDRADCENGFDELKNQWGWGGYTTQDIERCNLSAQAVALVYNWWSWYMRLANPKARLEAITSRPLLLAAVGRLTEHAGQKRLLISITHTAVDQVKALISNVREGLQHIRATAPQLPPGNRWRALIGYIAAKILAAKASCHDHGNALPALLSG</sequence>
<evidence type="ECO:0000313" key="3">
    <source>
        <dbReference type="Proteomes" id="UP000706151"/>
    </source>
</evidence>
<dbReference type="GO" id="GO:0004803">
    <property type="term" value="F:transposase activity"/>
    <property type="evidence" value="ECO:0007669"/>
    <property type="project" value="InterPro"/>
</dbReference>
<dbReference type="GO" id="GO:0003677">
    <property type="term" value="F:DNA binding"/>
    <property type="evidence" value="ECO:0007669"/>
    <property type="project" value="InterPro"/>
</dbReference>